<dbReference type="InterPro" id="IPR020846">
    <property type="entry name" value="MFS_dom"/>
</dbReference>
<dbReference type="CDD" id="cd17355">
    <property type="entry name" value="MFS_YcxA_like"/>
    <property type="match status" value="1"/>
</dbReference>
<feature type="transmembrane region" description="Helical" evidence="5">
    <location>
        <begin position="165"/>
        <end position="187"/>
    </location>
</feature>
<dbReference type="EMBL" id="BAABWN010000001">
    <property type="protein sequence ID" value="GAA6166639.1"/>
    <property type="molecule type" value="Genomic_DNA"/>
</dbReference>
<feature type="transmembrane region" description="Helical" evidence="5">
    <location>
        <begin position="395"/>
        <end position="413"/>
    </location>
</feature>
<keyword evidence="1 5" id="KW-0812">Transmembrane</keyword>
<dbReference type="Proteomes" id="UP001465153">
    <property type="component" value="Unassembled WGS sequence"/>
</dbReference>
<keyword evidence="8" id="KW-1185">Reference proteome</keyword>
<dbReference type="PANTHER" id="PTHR11360">
    <property type="entry name" value="MONOCARBOXYLATE TRANSPORTER"/>
    <property type="match status" value="1"/>
</dbReference>
<keyword evidence="2 5" id="KW-1133">Transmembrane helix</keyword>
<dbReference type="InterPro" id="IPR050327">
    <property type="entry name" value="Proton-linked_MCT"/>
</dbReference>
<feature type="region of interest" description="Disordered" evidence="4">
    <location>
        <begin position="192"/>
        <end position="220"/>
    </location>
</feature>
<feature type="transmembrane region" description="Helical" evidence="5">
    <location>
        <begin position="49"/>
        <end position="70"/>
    </location>
</feature>
<comment type="caution">
    <text evidence="7">The sequence shown here is derived from an EMBL/GenBank/DDBJ whole genome shotgun (WGS) entry which is preliminary data.</text>
</comment>
<dbReference type="PROSITE" id="PS50850">
    <property type="entry name" value="MFS"/>
    <property type="match status" value="1"/>
</dbReference>
<feature type="transmembrane region" description="Helical" evidence="5">
    <location>
        <begin position="77"/>
        <end position="95"/>
    </location>
</feature>
<feature type="compositionally biased region" description="Basic and acidic residues" evidence="4">
    <location>
        <begin position="200"/>
        <end position="211"/>
    </location>
</feature>
<evidence type="ECO:0000313" key="7">
    <source>
        <dbReference type="EMBL" id="GAA6166639.1"/>
    </source>
</evidence>
<keyword evidence="3 5" id="KW-0472">Membrane</keyword>
<organism evidence="7 8">
    <name type="scientific">Sessilibacter corallicola</name>
    <dbReference type="NCBI Taxonomy" id="2904075"/>
    <lineage>
        <taxon>Bacteria</taxon>
        <taxon>Pseudomonadati</taxon>
        <taxon>Pseudomonadota</taxon>
        <taxon>Gammaproteobacteria</taxon>
        <taxon>Cellvibrionales</taxon>
        <taxon>Cellvibrionaceae</taxon>
        <taxon>Sessilibacter</taxon>
    </lineage>
</organism>
<feature type="transmembrane region" description="Helical" evidence="5">
    <location>
        <begin position="272"/>
        <end position="294"/>
    </location>
</feature>
<dbReference type="RefSeq" id="WP_353301522.1">
    <property type="nucleotide sequence ID" value="NZ_BAABWN010000001.1"/>
</dbReference>
<dbReference type="Gene3D" id="1.20.1250.20">
    <property type="entry name" value="MFS general substrate transporter like domains"/>
    <property type="match status" value="1"/>
</dbReference>
<feature type="transmembrane region" description="Helical" evidence="5">
    <location>
        <begin position="306"/>
        <end position="324"/>
    </location>
</feature>
<dbReference type="InterPro" id="IPR036259">
    <property type="entry name" value="MFS_trans_sf"/>
</dbReference>
<dbReference type="SUPFAM" id="SSF103473">
    <property type="entry name" value="MFS general substrate transporter"/>
    <property type="match status" value="1"/>
</dbReference>
<dbReference type="InterPro" id="IPR011701">
    <property type="entry name" value="MFS"/>
</dbReference>
<name>A0ABQ0A4R0_9GAMM</name>
<dbReference type="PANTHER" id="PTHR11360:SF284">
    <property type="entry name" value="EG:103B4.3 PROTEIN-RELATED"/>
    <property type="match status" value="1"/>
</dbReference>
<dbReference type="Pfam" id="PF07690">
    <property type="entry name" value="MFS_1"/>
    <property type="match status" value="1"/>
</dbReference>
<protein>
    <submittedName>
        <fullName evidence="7">MFS transporter</fullName>
    </submittedName>
</protein>
<feature type="domain" description="Major facilitator superfamily (MFS) profile" evidence="6">
    <location>
        <begin position="8"/>
        <end position="418"/>
    </location>
</feature>
<evidence type="ECO:0000259" key="6">
    <source>
        <dbReference type="PROSITE" id="PS50850"/>
    </source>
</evidence>
<gene>
    <name evidence="7" type="ORF">NBRC116591_04490</name>
</gene>
<accession>A0ABQ0A4R0</accession>
<sequence>MQVNSSINYSVVVAGFLVLLFSMGVRQSFGLLMMPVTCTTDITGLDFSMVIAVQNLLWGAFAFLFGFLVAEIGEKTIILFGSALVIIGLMIIYSAKGPTQFLMGAGIFMGVGLGALSFSIVLATVGKQIPTENAGMIFAIVSSGGSIGQFLLLPAVKWGLLYFSWQYIILAMALGSLLLFPAGWICANSGNQSKSSNTENDLKGEPKENHKQALGQKPRKSSYKQSALVLVKSFNNFSYMLINIGFAICGFHVTLISIHLPHYFQSLNSTDISYFAGATALSIIGFFNIIGTLGTGWLMKHINPKSLLIALYGMRSLLLLIFILSPKNNLNIAIFSLFIGLVWLATVPITSNLINKLFGKENLALLFGMAMFFHQIGAFFGAYAGGWFLNNYESVWLIAMFLSLLASIIHLPVKHETQPAFESELSTQKLT</sequence>
<reference evidence="7 8" key="1">
    <citation type="submission" date="2024-04" db="EMBL/GenBank/DDBJ databases">
        <title>Draft genome sequence of Sessilibacter corallicola NBRC 116591.</title>
        <authorList>
            <person name="Miyakawa T."/>
            <person name="Kusuya Y."/>
            <person name="Miura T."/>
        </authorList>
    </citation>
    <scope>NUCLEOTIDE SEQUENCE [LARGE SCALE GENOMIC DNA]</scope>
    <source>
        <strain evidence="7 8">KU-00831-HH</strain>
    </source>
</reference>
<feature type="transmembrane region" description="Helical" evidence="5">
    <location>
        <begin position="240"/>
        <end position="260"/>
    </location>
</feature>
<evidence type="ECO:0000256" key="1">
    <source>
        <dbReference type="ARBA" id="ARBA00022692"/>
    </source>
</evidence>
<feature type="transmembrane region" description="Helical" evidence="5">
    <location>
        <begin position="101"/>
        <end position="122"/>
    </location>
</feature>
<proteinExistence type="predicted"/>
<evidence type="ECO:0000256" key="2">
    <source>
        <dbReference type="ARBA" id="ARBA00022989"/>
    </source>
</evidence>
<feature type="transmembrane region" description="Helical" evidence="5">
    <location>
        <begin position="330"/>
        <end position="351"/>
    </location>
</feature>
<evidence type="ECO:0000313" key="8">
    <source>
        <dbReference type="Proteomes" id="UP001465153"/>
    </source>
</evidence>
<evidence type="ECO:0000256" key="4">
    <source>
        <dbReference type="SAM" id="MobiDB-lite"/>
    </source>
</evidence>
<feature type="transmembrane region" description="Helical" evidence="5">
    <location>
        <begin position="134"/>
        <end position="153"/>
    </location>
</feature>
<feature type="transmembrane region" description="Helical" evidence="5">
    <location>
        <begin position="363"/>
        <end position="389"/>
    </location>
</feature>
<evidence type="ECO:0000256" key="3">
    <source>
        <dbReference type="ARBA" id="ARBA00023136"/>
    </source>
</evidence>
<evidence type="ECO:0000256" key="5">
    <source>
        <dbReference type="SAM" id="Phobius"/>
    </source>
</evidence>